<dbReference type="OrthoDB" id="7186639at2"/>
<evidence type="ECO:0000313" key="3">
    <source>
        <dbReference type="Proteomes" id="UP000199206"/>
    </source>
</evidence>
<gene>
    <name evidence="2" type="ORF">SAMN05192583_3520</name>
</gene>
<name>A0A1H8J9Q4_9SPHN</name>
<accession>A0A1H8J9Q4</accession>
<keyword evidence="3" id="KW-1185">Reference proteome</keyword>
<keyword evidence="1" id="KW-0732">Signal</keyword>
<evidence type="ECO:0000256" key="1">
    <source>
        <dbReference type="SAM" id="SignalP"/>
    </source>
</evidence>
<evidence type="ECO:0000313" key="2">
    <source>
        <dbReference type="EMBL" id="SEN76818.1"/>
    </source>
</evidence>
<reference evidence="3" key="1">
    <citation type="submission" date="2016-10" db="EMBL/GenBank/DDBJ databases">
        <authorList>
            <person name="Varghese N."/>
            <person name="Submissions S."/>
        </authorList>
    </citation>
    <scope>NUCLEOTIDE SEQUENCE [LARGE SCALE GENOMIC DNA]</scope>
    <source>
        <strain evidence="3">S6-262</strain>
    </source>
</reference>
<protein>
    <submittedName>
        <fullName evidence="2">Uncharacterized protein</fullName>
    </submittedName>
</protein>
<feature type="signal peptide" evidence="1">
    <location>
        <begin position="1"/>
        <end position="18"/>
    </location>
</feature>
<sequence length="205" mass="22478">MYLVPALLLALTLQPAGKAPTNPADVAEVDAIDCRLDQASYMQFAMAVAGEEQLARKRHWKKVAPRNSFIDEYELPQPIVVAGSYSTRHIGFTGNGILAILDVPDPAIIARAEHVDNVVTAQPVIDAIVATGKRTRSQAEADMPFRKFLGERIIQDKTEPAREGEDFGSHVVVARTISNATTHPGKTFYGCSYRFEMLDKDGKPL</sequence>
<feature type="chain" id="PRO_5011599684" evidence="1">
    <location>
        <begin position="19"/>
        <end position="205"/>
    </location>
</feature>
<organism evidence="2 3">
    <name type="scientific">Sphingomonas gellani</name>
    <dbReference type="NCBI Taxonomy" id="1166340"/>
    <lineage>
        <taxon>Bacteria</taxon>
        <taxon>Pseudomonadati</taxon>
        <taxon>Pseudomonadota</taxon>
        <taxon>Alphaproteobacteria</taxon>
        <taxon>Sphingomonadales</taxon>
        <taxon>Sphingomonadaceae</taxon>
        <taxon>Sphingomonas</taxon>
    </lineage>
</organism>
<dbReference type="Proteomes" id="UP000199206">
    <property type="component" value="Unassembled WGS sequence"/>
</dbReference>
<proteinExistence type="predicted"/>
<dbReference type="STRING" id="1166340.SAMN05192583_3520"/>
<dbReference type="AlphaFoldDB" id="A0A1H8J9Q4"/>
<dbReference type="EMBL" id="FOCF01000012">
    <property type="protein sequence ID" value="SEN76818.1"/>
    <property type="molecule type" value="Genomic_DNA"/>
</dbReference>
<dbReference type="RefSeq" id="WP_093667021.1">
    <property type="nucleotide sequence ID" value="NZ_FOCF01000012.1"/>
</dbReference>